<dbReference type="InterPro" id="IPR008964">
    <property type="entry name" value="Invasin/intimin_cell_adhesion"/>
</dbReference>
<evidence type="ECO:0000313" key="4">
    <source>
        <dbReference type="Proteomes" id="UP000271889"/>
    </source>
</evidence>
<dbReference type="GO" id="GO:0005643">
    <property type="term" value="C:nuclear pore"/>
    <property type="evidence" value="ECO:0007669"/>
    <property type="project" value="TreeGrafter"/>
</dbReference>
<accession>A0A3P6T5H6</accession>
<reference evidence="3 4" key="1">
    <citation type="submission" date="2018-11" db="EMBL/GenBank/DDBJ databases">
        <authorList>
            <consortium name="Pathogen Informatics"/>
        </authorList>
    </citation>
    <scope>NUCLEOTIDE SEQUENCE [LARGE SCALE GENOMIC DNA]</scope>
</reference>
<feature type="non-terminal residue" evidence="3">
    <location>
        <position position="1"/>
    </location>
</feature>
<dbReference type="SUPFAM" id="SSF49373">
    <property type="entry name" value="Invasin/intimin cell-adhesion fragments"/>
    <property type="match status" value="1"/>
</dbReference>
<dbReference type="Pfam" id="PF24935">
    <property type="entry name" value="Ig_NUP210_6th"/>
    <property type="match status" value="1"/>
</dbReference>
<evidence type="ECO:0000313" key="3">
    <source>
        <dbReference type="EMBL" id="VDK83232.1"/>
    </source>
</evidence>
<protein>
    <recommendedName>
        <fullName evidence="2">NUP210 Ig-like domain-containing protein</fullName>
    </recommendedName>
</protein>
<dbReference type="Pfam" id="PF26182">
    <property type="entry name" value="Ig_NUP210_5th"/>
    <property type="match status" value="1"/>
</dbReference>
<dbReference type="OrthoDB" id="5841443at2759"/>
<gene>
    <name evidence="3" type="ORF">CGOC_LOCUS8098</name>
</gene>
<evidence type="ECO:0000256" key="1">
    <source>
        <dbReference type="SAM" id="Phobius"/>
    </source>
</evidence>
<proteinExistence type="predicted"/>
<feature type="domain" description="NUP210 Ig-like" evidence="2">
    <location>
        <begin position="106"/>
        <end position="191"/>
    </location>
</feature>
<keyword evidence="4" id="KW-1185">Reference proteome</keyword>
<sequence>AGKERRTTGKVTGEQSVQIVDPVKIAPSQVAFPYLPRRKTSFPLKVSGGSGLYDWSVADSTICGVDSNGVLSSSSPGNTFVTAADKRNPAHKDAIKVSVMDVLSLTFGETRKEAEVGSDLVLNVLLTGAGPEGSVPLTDCRAADFTVKSSDDSIFKPVTDAAPTLPLVGTGCSTVTLRAVSSGDAKVTVTFASHEATIEVSAYPELKVSFDIFNLCFIYYLILYQLSFLLC</sequence>
<dbReference type="Proteomes" id="UP000271889">
    <property type="component" value="Unassembled WGS sequence"/>
</dbReference>
<keyword evidence="1" id="KW-0812">Transmembrane</keyword>
<dbReference type="InterPro" id="IPR056898">
    <property type="entry name" value="Ig_NUP210_6th"/>
</dbReference>
<dbReference type="PANTHER" id="PTHR23019">
    <property type="entry name" value="NUCLEAR PORE MEMBRANE GLYCOPROTEIN GP210-RELATED"/>
    <property type="match status" value="1"/>
</dbReference>
<name>A0A3P6T5H6_CYLGO</name>
<dbReference type="EMBL" id="UYRV01029187">
    <property type="protein sequence ID" value="VDK83232.1"/>
    <property type="molecule type" value="Genomic_DNA"/>
</dbReference>
<keyword evidence="1" id="KW-0472">Membrane</keyword>
<organism evidence="3 4">
    <name type="scientific">Cylicostephanus goldi</name>
    <name type="common">Nematode worm</name>
    <dbReference type="NCBI Taxonomy" id="71465"/>
    <lineage>
        <taxon>Eukaryota</taxon>
        <taxon>Metazoa</taxon>
        <taxon>Ecdysozoa</taxon>
        <taxon>Nematoda</taxon>
        <taxon>Chromadorea</taxon>
        <taxon>Rhabditida</taxon>
        <taxon>Rhabditina</taxon>
        <taxon>Rhabditomorpha</taxon>
        <taxon>Strongyloidea</taxon>
        <taxon>Strongylidae</taxon>
        <taxon>Cylicostephanus</taxon>
    </lineage>
</organism>
<dbReference type="InterPro" id="IPR045197">
    <property type="entry name" value="NUP210-like"/>
</dbReference>
<dbReference type="PANTHER" id="PTHR23019:SF0">
    <property type="entry name" value="NUCLEAR PORE MEMBRANE GLYCOPROTEIN 210"/>
    <property type="match status" value="1"/>
</dbReference>
<evidence type="ECO:0000259" key="2">
    <source>
        <dbReference type="Pfam" id="PF24935"/>
    </source>
</evidence>
<dbReference type="AlphaFoldDB" id="A0A3P6T5H6"/>
<dbReference type="Gene3D" id="2.60.40.1080">
    <property type="match status" value="1"/>
</dbReference>
<keyword evidence="1" id="KW-1133">Transmembrane helix</keyword>
<feature type="transmembrane region" description="Helical" evidence="1">
    <location>
        <begin position="212"/>
        <end position="230"/>
    </location>
</feature>